<keyword evidence="5 9" id="KW-0812">Transmembrane</keyword>
<dbReference type="InterPro" id="IPR052180">
    <property type="entry name" value="NhaC_Na-H+_Antiporter"/>
</dbReference>
<comment type="caution">
    <text evidence="11">The sequence shown here is derived from an EMBL/GenBank/DDBJ whole genome shotgun (WGS) entry which is preliminary data.</text>
</comment>
<evidence type="ECO:0000256" key="3">
    <source>
        <dbReference type="ARBA" id="ARBA00022449"/>
    </source>
</evidence>
<feature type="transmembrane region" description="Helical" evidence="9">
    <location>
        <begin position="186"/>
        <end position="204"/>
    </location>
</feature>
<organism evidence="11 12">
    <name type="scientific">Bacillus bruguierae</name>
    <dbReference type="NCBI Taxonomy" id="3127667"/>
    <lineage>
        <taxon>Bacteria</taxon>
        <taxon>Bacillati</taxon>
        <taxon>Bacillota</taxon>
        <taxon>Bacilli</taxon>
        <taxon>Bacillales</taxon>
        <taxon>Bacillaceae</taxon>
        <taxon>Bacillus</taxon>
    </lineage>
</organism>
<evidence type="ECO:0000313" key="11">
    <source>
        <dbReference type="EMBL" id="MEI4800438.1"/>
    </source>
</evidence>
<dbReference type="Proteomes" id="UP001372526">
    <property type="component" value="Unassembled WGS sequence"/>
</dbReference>
<evidence type="ECO:0000259" key="10">
    <source>
        <dbReference type="Pfam" id="PF03553"/>
    </source>
</evidence>
<dbReference type="PANTHER" id="PTHR33451:SF6">
    <property type="entry name" value="NA(+)_H(+) ANTIPORTER NHAC"/>
    <property type="match status" value="1"/>
</dbReference>
<feature type="transmembrane region" description="Helical" evidence="9">
    <location>
        <begin position="69"/>
        <end position="96"/>
    </location>
</feature>
<gene>
    <name evidence="11" type="primary">nhaC</name>
    <name evidence="11" type="ORF">WAZ07_03675</name>
</gene>
<evidence type="ECO:0000256" key="7">
    <source>
        <dbReference type="ARBA" id="ARBA00023136"/>
    </source>
</evidence>
<keyword evidence="4" id="KW-1003">Cell membrane</keyword>
<comment type="similarity">
    <text evidence="8">Belongs to the NhaC Na(+)/H(+) (TC 2.A.35) antiporter family.</text>
</comment>
<feature type="transmembrane region" description="Helical" evidence="9">
    <location>
        <begin position="249"/>
        <end position="267"/>
    </location>
</feature>
<accession>A0ABU8FCL8</accession>
<keyword evidence="2" id="KW-0813">Transport</keyword>
<feature type="transmembrane region" description="Helical" evidence="9">
    <location>
        <begin position="301"/>
        <end position="321"/>
    </location>
</feature>
<feature type="transmembrane region" description="Helical" evidence="9">
    <location>
        <begin position="108"/>
        <end position="133"/>
    </location>
</feature>
<feature type="transmembrane region" description="Helical" evidence="9">
    <location>
        <begin position="224"/>
        <end position="242"/>
    </location>
</feature>
<keyword evidence="3" id="KW-0050">Antiport</keyword>
<feature type="transmembrane region" description="Helical" evidence="9">
    <location>
        <begin position="30"/>
        <end position="49"/>
    </location>
</feature>
<keyword evidence="7 9" id="KW-0472">Membrane</keyword>
<keyword evidence="6 9" id="KW-1133">Transmembrane helix</keyword>
<evidence type="ECO:0000256" key="5">
    <source>
        <dbReference type="ARBA" id="ARBA00022692"/>
    </source>
</evidence>
<keyword evidence="12" id="KW-1185">Reference proteome</keyword>
<dbReference type="RefSeq" id="WP_090914005.1">
    <property type="nucleotide sequence ID" value="NZ_JBAWSX010000001.1"/>
</dbReference>
<evidence type="ECO:0000256" key="9">
    <source>
        <dbReference type="SAM" id="Phobius"/>
    </source>
</evidence>
<comment type="subcellular location">
    <subcellularLocation>
        <location evidence="1">Cell membrane</location>
        <topology evidence="1">Multi-pass membrane protein</topology>
    </subcellularLocation>
</comment>
<reference evidence="11 12" key="1">
    <citation type="submission" date="2024-01" db="EMBL/GenBank/DDBJ databases">
        <title>Seven novel Bacillus-like species.</title>
        <authorList>
            <person name="Liu G."/>
        </authorList>
    </citation>
    <scope>NUCLEOTIDE SEQUENCE [LARGE SCALE GENOMIC DNA]</scope>
    <source>
        <strain evidence="11 12">FJAT-51639</strain>
    </source>
</reference>
<sequence length="458" mass="49034">MITKRASIILTALIFFCIGFSVIRLQVMPHIPILFGIVILLAFGFIKKIPWSVMENGMRNGISAGLPSIFIFLLVGALISVWIAAGTIPTLMVYGFQMVSPKIFLPTVFIVCSIIGTSIGSAFTTAATVGIAFMGMGSALGYDAALVAGAVISGSFFGDKMSPLSDTTNLAPAVSKVDMFDHIRNMLWTTVPAFIISLVIFYILGKGTSGQLQFASFTETLQEHATISIITLLPVLVLFVLAVKKVPAVPTLLAGIISGIIILFIFTPNTSLTNLINIMQNGYVSHTGVKDIDSLLTRGGLQSMLMSVALIFLSLGMGGLLQEMGIIKQLMAAISSFVTTSGRLIFSTAATAIGVNFLLGEQYLSIILPGQAFAEKYDELGLKRRNLSRVLEDAGTVINPLVPWGVSGVFLASVLNVPTMSYLPYTVFCLLCPIITLFVGFTGFGLSWEKEHKEKSAA</sequence>
<dbReference type="EMBL" id="JBAWSX010000001">
    <property type="protein sequence ID" value="MEI4800438.1"/>
    <property type="molecule type" value="Genomic_DNA"/>
</dbReference>
<dbReference type="InterPro" id="IPR018461">
    <property type="entry name" value="Na/H_Antiport_NhaC-like_C"/>
</dbReference>
<feature type="domain" description="Na+/H+ antiporter NhaC-like C-terminal" evidence="10">
    <location>
        <begin position="156"/>
        <end position="444"/>
    </location>
</feature>
<evidence type="ECO:0000256" key="1">
    <source>
        <dbReference type="ARBA" id="ARBA00004651"/>
    </source>
</evidence>
<feature type="transmembrane region" description="Helical" evidence="9">
    <location>
        <begin position="422"/>
        <end position="446"/>
    </location>
</feature>
<evidence type="ECO:0000256" key="2">
    <source>
        <dbReference type="ARBA" id="ARBA00022448"/>
    </source>
</evidence>
<evidence type="ECO:0000256" key="6">
    <source>
        <dbReference type="ARBA" id="ARBA00022989"/>
    </source>
</evidence>
<proteinExistence type="inferred from homology"/>
<feature type="transmembrane region" description="Helical" evidence="9">
    <location>
        <begin position="6"/>
        <end position="23"/>
    </location>
</feature>
<evidence type="ECO:0000256" key="8">
    <source>
        <dbReference type="ARBA" id="ARBA00038435"/>
    </source>
</evidence>
<name>A0ABU8FCL8_9BACI</name>
<dbReference type="PANTHER" id="PTHR33451">
    <property type="entry name" value="MALATE-2H(+)/NA(+)-LACTATE ANTIPORTER"/>
    <property type="match status" value="1"/>
</dbReference>
<feature type="transmembrane region" description="Helical" evidence="9">
    <location>
        <begin position="333"/>
        <end position="359"/>
    </location>
</feature>
<protein>
    <submittedName>
        <fullName evidence="11">Na+/H+ antiporter NhaC</fullName>
    </submittedName>
</protein>
<evidence type="ECO:0000313" key="12">
    <source>
        <dbReference type="Proteomes" id="UP001372526"/>
    </source>
</evidence>
<evidence type="ECO:0000256" key="4">
    <source>
        <dbReference type="ARBA" id="ARBA00022475"/>
    </source>
</evidence>
<feature type="transmembrane region" description="Helical" evidence="9">
    <location>
        <begin position="139"/>
        <end position="157"/>
    </location>
</feature>
<dbReference type="NCBIfam" id="TIGR00931">
    <property type="entry name" value="antiport_nhaC"/>
    <property type="match status" value="1"/>
</dbReference>
<dbReference type="InterPro" id="IPR004770">
    <property type="entry name" value="Na/H_antiport_NhaC"/>
</dbReference>
<dbReference type="Pfam" id="PF03553">
    <property type="entry name" value="Na_H_antiporter"/>
    <property type="match status" value="1"/>
</dbReference>